<dbReference type="CDD" id="cd06339">
    <property type="entry name" value="PBP1_YraM_LppC_lipoprotein-like"/>
    <property type="match status" value="1"/>
</dbReference>
<sequence length="647" mass="72127">MTRKQVWLLVGTFTLLLLGGCGSTPKTSSLPVATPTQNQETTSQQAPSLQPEQWLAEAQRVWQQGEERDARNDLLLKAAQSYAELGQLAQARQILFTIRGSLGTPSQRNRYNLLLAELYQNDNKVGSQQRLRLLQSVTTTEPDLQQQQYRLMALEYARLGEWIEAANALLMSDPNAPDNIAQAWAWVNQSSPEQLASSAQHSQLAPYVSLRQLILDYGFNPDQLSQQLAQFQQVFRGHPLVANWPDNLNHPEKLEPGKRDNIVVMLPLSGRLQVTGMAIKEGILAAYFGETSRIKDVAPAQLQFIDTNTATTAELIEKSSSADWIIGPLLKENVDALLSQLPASAQILTLNRPSVINTALAASSDKPVLGDSPKQPVELLPARYSSQIYYALAPEDEARQLANRVFLQGHRSPILVASTNSLHQRMQDAFMEQWQRLTSGLAARQHSAPTKVTYSDNASLRDGILEALDVAQSKDRIKEIQSFANETLYDLPRNRRDIDAIVVFTSPEQTELVNPVIEASLSPFSGVRVPVFATSRSVDYAQSRNQWRDLENLHFLDMPWVLPDNPAPALAQQAEQLWPQRPTSLQRLFAFGVDAYNLIPRLNSLVGLPQLEYQGLTGSLSVNKDKEIVRRLPEAVVSQERITLIAE</sequence>
<dbReference type="PANTHER" id="PTHR38038">
    <property type="entry name" value="PENICILLIN-BINDING PROTEIN ACTIVATOR LPOA"/>
    <property type="match status" value="1"/>
</dbReference>
<gene>
    <name evidence="3" type="ORF">OIK42_17570</name>
</gene>
<keyword evidence="4" id="KW-1185">Reference proteome</keyword>
<evidence type="ECO:0000313" key="3">
    <source>
        <dbReference type="EMBL" id="MDC8832566.1"/>
    </source>
</evidence>
<dbReference type="EMBL" id="JAQQXP010000003">
    <property type="protein sequence ID" value="MDC8832566.1"/>
    <property type="molecule type" value="Genomic_DNA"/>
</dbReference>
<organism evidence="3 4">
    <name type="scientific">Alteromonas gilva</name>
    <dbReference type="NCBI Taxonomy" id="2987522"/>
    <lineage>
        <taxon>Bacteria</taxon>
        <taxon>Pseudomonadati</taxon>
        <taxon>Pseudomonadota</taxon>
        <taxon>Gammaproteobacteria</taxon>
        <taxon>Alteromonadales</taxon>
        <taxon>Alteromonadaceae</taxon>
        <taxon>Alteromonas/Salinimonas group</taxon>
        <taxon>Alteromonas</taxon>
    </lineage>
</organism>
<evidence type="ECO:0000256" key="2">
    <source>
        <dbReference type="SAM" id="MobiDB-lite"/>
    </source>
</evidence>
<reference evidence="3 4" key="1">
    <citation type="submission" date="2022-10" db="EMBL/GenBank/DDBJ databases">
        <title>Alteromonas sp. chi3 Genome sequencing.</title>
        <authorList>
            <person name="Park S."/>
        </authorList>
    </citation>
    <scope>NUCLEOTIDE SEQUENCE [LARGE SCALE GENOMIC DNA]</scope>
    <source>
        <strain evidence="4">chi3</strain>
    </source>
</reference>
<evidence type="ECO:0000313" key="4">
    <source>
        <dbReference type="Proteomes" id="UP001218788"/>
    </source>
</evidence>
<dbReference type="SUPFAM" id="SSF53822">
    <property type="entry name" value="Periplasmic binding protein-like I"/>
    <property type="match status" value="1"/>
</dbReference>
<feature type="region of interest" description="Disordered" evidence="2">
    <location>
        <begin position="28"/>
        <end position="50"/>
    </location>
</feature>
<dbReference type="PANTHER" id="PTHR38038:SF1">
    <property type="entry name" value="PENICILLIN-BINDING PROTEIN ACTIVATOR LPOA"/>
    <property type="match status" value="1"/>
</dbReference>
<dbReference type="Gene3D" id="3.40.50.2300">
    <property type="match status" value="2"/>
</dbReference>
<accession>A0ABT5L829</accession>
<dbReference type="PROSITE" id="PS51257">
    <property type="entry name" value="PROKAR_LIPOPROTEIN"/>
    <property type="match status" value="1"/>
</dbReference>
<keyword evidence="1" id="KW-0472">Membrane</keyword>
<proteinExistence type="predicted"/>
<comment type="caution">
    <text evidence="3">The sequence shown here is derived from an EMBL/GenBank/DDBJ whole genome shotgun (WGS) entry which is preliminary data.</text>
</comment>
<dbReference type="Gene3D" id="1.25.40.650">
    <property type="match status" value="1"/>
</dbReference>
<dbReference type="Pfam" id="PF04348">
    <property type="entry name" value="LppC"/>
    <property type="match status" value="2"/>
</dbReference>
<dbReference type="RefSeq" id="WP_273642400.1">
    <property type="nucleotide sequence ID" value="NZ_JAQQXP010000003.1"/>
</dbReference>
<evidence type="ECO:0000256" key="1">
    <source>
        <dbReference type="ARBA" id="ARBA00023136"/>
    </source>
</evidence>
<dbReference type="InterPro" id="IPR007443">
    <property type="entry name" value="LpoA"/>
</dbReference>
<dbReference type="InterPro" id="IPR028082">
    <property type="entry name" value="Peripla_BP_I"/>
</dbReference>
<protein>
    <submittedName>
        <fullName evidence="3">Penicillin-binding protein activator</fullName>
    </submittedName>
</protein>
<name>A0ABT5L829_9ALTE</name>
<dbReference type="Proteomes" id="UP001218788">
    <property type="component" value="Unassembled WGS sequence"/>
</dbReference>